<dbReference type="Proteomes" id="UP000000753">
    <property type="component" value="Chromosome"/>
</dbReference>
<evidence type="ECO:0000313" key="2">
    <source>
        <dbReference type="Proteomes" id="UP000000753"/>
    </source>
</evidence>
<evidence type="ECO:0000313" key="1">
    <source>
        <dbReference type="EMBL" id="ACJ28900.1"/>
    </source>
</evidence>
<name>B8CLX5_SHEPW</name>
<dbReference type="AlphaFoldDB" id="B8CLX5"/>
<dbReference type="HOGENOM" id="CLU_3276589_0_0_6"/>
<proteinExistence type="predicted"/>
<protein>
    <submittedName>
        <fullName evidence="1">Uncharacterized protein</fullName>
    </submittedName>
</protein>
<dbReference type="KEGG" id="swp:swp_2149"/>
<keyword evidence="2" id="KW-1185">Reference proteome</keyword>
<sequence length="41" mass="4429">MTAIGAGPVVIEHTGTLLTDRICIRSHLVKMLRSRKAPSAK</sequence>
<accession>B8CLX5</accession>
<dbReference type="EMBL" id="CP000472">
    <property type="protein sequence ID" value="ACJ28900.1"/>
    <property type="molecule type" value="Genomic_DNA"/>
</dbReference>
<organism evidence="1 2">
    <name type="scientific">Shewanella piezotolerans (strain WP3 / JCM 13877)</name>
    <dbReference type="NCBI Taxonomy" id="225849"/>
    <lineage>
        <taxon>Bacteria</taxon>
        <taxon>Pseudomonadati</taxon>
        <taxon>Pseudomonadota</taxon>
        <taxon>Gammaproteobacteria</taxon>
        <taxon>Alteromonadales</taxon>
        <taxon>Shewanellaceae</taxon>
        <taxon>Shewanella</taxon>
    </lineage>
</organism>
<gene>
    <name evidence="1" type="ordered locus">swp_2149</name>
</gene>
<reference evidence="1 2" key="1">
    <citation type="journal article" date="2008" name="PLoS ONE">
        <title>Environmental adaptation: genomic analysis of the piezotolerant and psychrotolerant deep-sea iron reducing bacterium Shewanella piezotolerans WP3.</title>
        <authorList>
            <person name="Wang F."/>
            <person name="Wang J."/>
            <person name="Jian H."/>
            <person name="Zhang B."/>
            <person name="Li S."/>
            <person name="Wang F."/>
            <person name="Zeng X."/>
            <person name="Gao L."/>
            <person name="Bartlett D.H."/>
            <person name="Yu J."/>
            <person name="Hu S."/>
            <person name="Xiao X."/>
        </authorList>
    </citation>
    <scope>NUCLEOTIDE SEQUENCE [LARGE SCALE GENOMIC DNA]</scope>
    <source>
        <strain evidence="2">WP3 / JCM 13877</strain>
    </source>
</reference>